<dbReference type="PANTHER" id="PTHR46825:SF9">
    <property type="entry name" value="BETA-LACTAMASE-RELATED DOMAIN-CONTAINING PROTEIN"/>
    <property type="match status" value="1"/>
</dbReference>
<dbReference type="EMBL" id="RQGA01000003">
    <property type="protein sequence ID" value="TGL44841.1"/>
    <property type="molecule type" value="Genomic_DNA"/>
</dbReference>
<dbReference type="PANTHER" id="PTHR46825">
    <property type="entry name" value="D-ALANYL-D-ALANINE-CARBOXYPEPTIDASE/ENDOPEPTIDASE AMPH"/>
    <property type="match status" value="1"/>
</dbReference>
<protein>
    <submittedName>
        <fullName evidence="3">Class A beta-lactamase-related serine hydrolase</fullName>
    </submittedName>
</protein>
<evidence type="ECO:0000259" key="2">
    <source>
        <dbReference type="Pfam" id="PF00144"/>
    </source>
</evidence>
<dbReference type="Gene3D" id="3.40.710.10">
    <property type="entry name" value="DD-peptidase/beta-lactamase superfamily"/>
    <property type="match status" value="1"/>
</dbReference>
<name>A0A4R9JLS8_9LEPT</name>
<dbReference type="Pfam" id="PF00144">
    <property type="entry name" value="Beta-lactamase"/>
    <property type="match status" value="1"/>
</dbReference>
<dbReference type="InterPro" id="IPR001466">
    <property type="entry name" value="Beta-lactam-related"/>
</dbReference>
<keyword evidence="3" id="KW-0378">Hydrolase</keyword>
<proteinExistence type="predicted"/>
<dbReference type="Proteomes" id="UP000298125">
    <property type="component" value="Unassembled WGS sequence"/>
</dbReference>
<dbReference type="SUPFAM" id="SSF56601">
    <property type="entry name" value="beta-lactamase/transpeptidase-like"/>
    <property type="match status" value="1"/>
</dbReference>
<dbReference type="GO" id="GO:0016787">
    <property type="term" value="F:hydrolase activity"/>
    <property type="evidence" value="ECO:0007669"/>
    <property type="project" value="UniProtKB-KW"/>
</dbReference>
<comment type="caution">
    <text evidence="3">The sequence shown here is derived from an EMBL/GenBank/DDBJ whole genome shotgun (WGS) entry which is preliminary data.</text>
</comment>
<dbReference type="OrthoDB" id="9803467at2"/>
<sequence length="633" mass="70766">MNPRSPKNTKSSKKSPSKTKPKAKEDPLLPIRTLPILLPLPPLSNRKRISFFLFLNILFFLQCSSVQEKPKEVYHNNPVVTEKVVLSKIEELQNSGIHSLSYMYLLGDGVIHSGVLGGEKKEKIQRFKIGSITKLFTGIALLQLQEKGKLKLDDKLSRFLPEIKTIQSREKNFREITLRDILTHQSGLPSDLASGFFLSPDANDTEILESFRSLPSHLIHMERNEPGKVHSYSNFGFGLLGVVIERVSGLGIEDYFQKEIFARAGMKHSTLLEVYENSELVPGYHGFFWKTKTARPKIRDLTAGSLSSTGEDMGLFMKALFQSKKGKGLLSKQSFAEFHRIQKGPSSNFQMKLGLPVLLQKNISGGKTVWTAGHAGSLPPYFADLVYDPETETASFLAGNTTGFATASIQPTNKAVMDTIFEYKTGGSLESPPIGERKEQNQLDGYYGLYASPFGIHELKPGKTPKLDIMGIDFDLVERENRFGTDLRLFFGLIPVKDKTIESFRLEFEPWEGEKIFTLYSADMTKGSIGFAHRFQPNQKLPDATYLTSYQTKDPHSIIPRVELNKDKRGFLLATIGYSLGGLGYSIASPCLLESPTTLRILGYGRNLGEKIELKTVEGKPRLVYSGIEFLAD</sequence>
<accession>A0A4R9JLS8</accession>
<gene>
    <name evidence="3" type="ORF">EHQ49_05080</name>
</gene>
<evidence type="ECO:0000256" key="1">
    <source>
        <dbReference type="SAM" id="MobiDB-lite"/>
    </source>
</evidence>
<evidence type="ECO:0000313" key="4">
    <source>
        <dbReference type="Proteomes" id="UP000298125"/>
    </source>
</evidence>
<feature type="compositionally biased region" description="Basic residues" evidence="1">
    <location>
        <begin position="10"/>
        <end position="21"/>
    </location>
</feature>
<dbReference type="InterPro" id="IPR012338">
    <property type="entry name" value="Beta-lactam/transpept-like"/>
</dbReference>
<feature type="region of interest" description="Disordered" evidence="1">
    <location>
        <begin position="1"/>
        <end position="25"/>
    </location>
</feature>
<dbReference type="AlphaFoldDB" id="A0A4R9JLS8"/>
<dbReference type="InterPro" id="IPR050491">
    <property type="entry name" value="AmpC-like"/>
</dbReference>
<dbReference type="RefSeq" id="WP_135576964.1">
    <property type="nucleotide sequence ID" value="NZ_RQGA01000003.1"/>
</dbReference>
<reference evidence="3" key="1">
    <citation type="journal article" date="2019" name="PLoS Negl. Trop. Dis.">
        <title>Revisiting the worldwide diversity of Leptospira species in the environment.</title>
        <authorList>
            <person name="Vincent A.T."/>
            <person name="Schiettekatte O."/>
            <person name="Bourhy P."/>
            <person name="Veyrier F.J."/>
            <person name="Picardeau M."/>
        </authorList>
    </citation>
    <scope>NUCLEOTIDE SEQUENCE [LARGE SCALE GENOMIC DNA]</scope>
    <source>
        <strain evidence="3">201702692</strain>
    </source>
</reference>
<organism evidence="3 4">
    <name type="scientific">Leptospira perdikensis</name>
    <dbReference type="NCBI Taxonomy" id="2484948"/>
    <lineage>
        <taxon>Bacteria</taxon>
        <taxon>Pseudomonadati</taxon>
        <taxon>Spirochaetota</taxon>
        <taxon>Spirochaetia</taxon>
        <taxon>Leptospirales</taxon>
        <taxon>Leptospiraceae</taxon>
        <taxon>Leptospira</taxon>
    </lineage>
</organism>
<evidence type="ECO:0000313" key="3">
    <source>
        <dbReference type="EMBL" id="TGL44841.1"/>
    </source>
</evidence>
<keyword evidence="4" id="KW-1185">Reference proteome</keyword>
<feature type="domain" description="Beta-lactamase-related" evidence="2">
    <location>
        <begin position="120"/>
        <end position="404"/>
    </location>
</feature>